<gene>
    <name evidence="1" type="ORF">CEXT_570111</name>
</gene>
<protein>
    <submittedName>
        <fullName evidence="1">Uncharacterized protein</fullName>
    </submittedName>
</protein>
<organism evidence="1 2">
    <name type="scientific">Caerostris extrusa</name>
    <name type="common">Bark spider</name>
    <name type="synonym">Caerostris bankana</name>
    <dbReference type="NCBI Taxonomy" id="172846"/>
    <lineage>
        <taxon>Eukaryota</taxon>
        <taxon>Metazoa</taxon>
        <taxon>Ecdysozoa</taxon>
        <taxon>Arthropoda</taxon>
        <taxon>Chelicerata</taxon>
        <taxon>Arachnida</taxon>
        <taxon>Araneae</taxon>
        <taxon>Araneomorphae</taxon>
        <taxon>Entelegynae</taxon>
        <taxon>Araneoidea</taxon>
        <taxon>Araneidae</taxon>
        <taxon>Caerostris</taxon>
    </lineage>
</organism>
<dbReference type="EMBL" id="BPLR01008293">
    <property type="protein sequence ID" value="GIY23578.1"/>
    <property type="molecule type" value="Genomic_DNA"/>
</dbReference>
<evidence type="ECO:0000313" key="2">
    <source>
        <dbReference type="Proteomes" id="UP001054945"/>
    </source>
</evidence>
<name>A0AAV4RNP7_CAEEX</name>
<proteinExistence type="predicted"/>
<dbReference type="Proteomes" id="UP001054945">
    <property type="component" value="Unassembled WGS sequence"/>
</dbReference>
<reference evidence="1 2" key="1">
    <citation type="submission" date="2021-06" db="EMBL/GenBank/DDBJ databases">
        <title>Caerostris extrusa draft genome.</title>
        <authorList>
            <person name="Kono N."/>
            <person name="Arakawa K."/>
        </authorList>
    </citation>
    <scope>NUCLEOTIDE SEQUENCE [LARGE SCALE GENOMIC DNA]</scope>
</reference>
<accession>A0AAV4RNP7</accession>
<comment type="caution">
    <text evidence="1">The sequence shown here is derived from an EMBL/GenBank/DDBJ whole genome shotgun (WGS) entry which is preliminary data.</text>
</comment>
<dbReference type="AlphaFoldDB" id="A0AAV4RNP7"/>
<keyword evidence="2" id="KW-1185">Reference proteome</keyword>
<feature type="non-terminal residue" evidence="1">
    <location>
        <position position="1"/>
    </location>
</feature>
<evidence type="ECO:0000313" key="1">
    <source>
        <dbReference type="EMBL" id="GIY23578.1"/>
    </source>
</evidence>
<sequence>SKDSIWETKHSISTSYHSFHVDRNLASSPHSECPHSVRALNNANRKAHLGALAVSQFPLWNISRNLGYEAAAEVRRLGSHILLKSHRACCWSFCTNPVPLLIVASKALSDGLVPMV</sequence>